<dbReference type="GO" id="GO:0042128">
    <property type="term" value="P:nitrate assimilation"/>
    <property type="evidence" value="ECO:0007669"/>
    <property type="project" value="UniProtKB-KW"/>
</dbReference>
<feature type="binding site" evidence="16">
    <location>
        <position position="256"/>
    </location>
    <ligand>
        <name>FAD</name>
        <dbReference type="ChEBI" id="CHEBI:57692"/>
    </ligand>
</feature>
<sequence length="381" mass="42374">MMNNCWFKVKANFCRPHKGDIGLVFLHPTQPGNQSDGWMARQKHLKTSETPTLKKSTSTPFLNFSSKQYTMSEVRRHASRDSAWIVVHGHVYDCTTFIKEHPGGADSILVNAGGDCTEEFDAIHSDKAKALLDTYRIGELTAPGYISESDASSHGANNHSHLTIIQEVVSRPLALVNPREKVQCKLVAKKVISHDVRLFRFALPSADQVLGLPIGKHIFLCATTATVDGKPCMRPFTPTSTFDEVGHFELLIKVYFKGENPKFPNGSLMSQHLDSLPIGSMLAVKGPLGHIEYTGRGNFIVDGNPRFAKHLAMIAGGTGITPVYQVIQAVLGDPEDCTEMHLVYANRSEDDILLWDELDSWARNHPERLKVWYVINEAKRS</sequence>
<dbReference type="SMART" id="SM01117">
    <property type="entry name" value="Cyt-b5"/>
    <property type="match status" value="1"/>
</dbReference>
<feature type="binding site" evidence="16">
    <location>
        <position position="253"/>
    </location>
    <ligand>
        <name>FAD</name>
        <dbReference type="ChEBI" id="CHEBI:57692"/>
    </ligand>
</feature>
<gene>
    <name evidence="20" type="ORF">Cni_G22526</name>
</gene>
<dbReference type="Gene3D" id="3.10.120.10">
    <property type="entry name" value="Cytochrome b5-like heme/steroid binding domain"/>
    <property type="match status" value="1"/>
</dbReference>
<dbReference type="InterPro" id="IPR036400">
    <property type="entry name" value="Cyt_B5-like_heme/steroid_sf"/>
</dbReference>
<keyword evidence="13 17" id="KW-0408">Iron</keyword>
<evidence type="ECO:0000256" key="13">
    <source>
        <dbReference type="ARBA" id="ARBA00023004"/>
    </source>
</evidence>
<evidence type="ECO:0000256" key="1">
    <source>
        <dbReference type="ARBA" id="ARBA00001924"/>
    </source>
</evidence>
<proteinExistence type="inferred from homology"/>
<feature type="binding site" evidence="16">
    <location>
        <position position="269"/>
    </location>
    <ligand>
        <name>FAD</name>
        <dbReference type="ChEBI" id="CHEBI:57692"/>
    </ligand>
</feature>
<reference evidence="20 21" key="1">
    <citation type="submission" date="2023-10" db="EMBL/GenBank/DDBJ databases">
        <title>Chromosome-scale genome assembly provides insights into flower coloration mechanisms of Canna indica.</title>
        <authorList>
            <person name="Li C."/>
        </authorList>
    </citation>
    <scope>NUCLEOTIDE SEQUENCE [LARGE SCALE GENOMIC DNA]</scope>
    <source>
        <tissue evidence="20">Flower</tissue>
    </source>
</reference>
<dbReference type="FunFam" id="3.10.120.10:FF:000007">
    <property type="entry name" value="Sulfite oxidase, mitochondrial"/>
    <property type="match status" value="1"/>
</dbReference>
<dbReference type="PROSITE" id="PS51384">
    <property type="entry name" value="FAD_FR"/>
    <property type="match status" value="1"/>
</dbReference>
<keyword evidence="21" id="KW-1185">Reference proteome</keyword>
<evidence type="ECO:0000256" key="9">
    <source>
        <dbReference type="ARBA" id="ARBA00022630"/>
    </source>
</evidence>
<dbReference type="AlphaFoldDB" id="A0AAQ3KVA2"/>
<protein>
    <submittedName>
        <fullName evidence="20">Nitrate reductase</fullName>
    </submittedName>
</protein>
<feature type="binding site" evidence="16">
    <location>
        <position position="235"/>
    </location>
    <ligand>
        <name>FAD</name>
        <dbReference type="ChEBI" id="CHEBI:57692"/>
    </ligand>
</feature>
<comment type="cofactor">
    <cofactor evidence="1">
        <name>Mo-molybdopterin</name>
        <dbReference type="ChEBI" id="CHEBI:71302"/>
    </cofactor>
</comment>
<evidence type="ECO:0000256" key="3">
    <source>
        <dbReference type="ARBA" id="ARBA00001974"/>
    </source>
</evidence>
<evidence type="ECO:0000256" key="12">
    <source>
        <dbReference type="ARBA" id="ARBA00023002"/>
    </source>
</evidence>
<keyword evidence="8 17" id="KW-0349">Heme</keyword>
<keyword evidence="15" id="KW-0534">Nitrate assimilation</keyword>
<evidence type="ECO:0000259" key="19">
    <source>
        <dbReference type="PROSITE" id="PS51384"/>
    </source>
</evidence>
<dbReference type="PRINTS" id="PR00406">
    <property type="entry name" value="CYTB5RDTASE"/>
</dbReference>
<dbReference type="InterPro" id="IPR001709">
    <property type="entry name" value="Flavoprot_Pyr_Nucl_cyt_Rdtase"/>
</dbReference>
<dbReference type="InterPro" id="IPR018506">
    <property type="entry name" value="Cyt_B5_heme-BS"/>
</dbReference>
<evidence type="ECO:0000256" key="8">
    <source>
        <dbReference type="ARBA" id="ARBA00022617"/>
    </source>
</evidence>
<evidence type="ECO:0000256" key="15">
    <source>
        <dbReference type="ARBA" id="ARBA00023063"/>
    </source>
</evidence>
<comment type="function">
    <text evidence="4">Nitrate reductase is a key enzyme involved in the first step of nitrate assimilation in plants, fungi and bacteria.</text>
</comment>
<evidence type="ECO:0000259" key="18">
    <source>
        <dbReference type="PROSITE" id="PS50255"/>
    </source>
</evidence>
<feature type="binding site" evidence="16">
    <location>
        <position position="270"/>
    </location>
    <ligand>
        <name>FAD</name>
        <dbReference type="ChEBI" id="CHEBI:57692"/>
    </ligand>
</feature>
<dbReference type="GO" id="GO:0006809">
    <property type="term" value="P:nitric oxide biosynthetic process"/>
    <property type="evidence" value="ECO:0007669"/>
    <property type="project" value="TreeGrafter"/>
</dbReference>
<dbReference type="GO" id="GO:0020037">
    <property type="term" value="F:heme binding"/>
    <property type="evidence" value="ECO:0007669"/>
    <property type="project" value="UniProtKB-UniRule"/>
</dbReference>
<keyword evidence="7" id="KW-0500">Molybdenum</keyword>
<dbReference type="InterPro" id="IPR001199">
    <property type="entry name" value="Cyt_B5-like_heme/steroid-bd"/>
</dbReference>
<dbReference type="FunFam" id="2.40.30.10:FF:000021">
    <property type="entry name" value="NADH-cytochrome b5 reductase"/>
    <property type="match status" value="1"/>
</dbReference>
<keyword evidence="11 16" id="KW-0274">FAD</keyword>
<dbReference type="Gene3D" id="3.40.50.80">
    <property type="entry name" value="Nucleotide-binding domain of ferredoxin-NADP reductase (FNR) module"/>
    <property type="match status" value="1"/>
</dbReference>
<evidence type="ECO:0000313" key="21">
    <source>
        <dbReference type="Proteomes" id="UP001327560"/>
    </source>
</evidence>
<keyword evidence="9 16" id="KW-0285">Flavoprotein</keyword>
<dbReference type="SUPFAM" id="SSF52343">
    <property type="entry name" value="Ferredoxin reductase-like, C-terminal NADP-linked domain"/>
    <property type="match status" value="1"/>
</dbReference>
<dbReference type="InterPro" id="IPR017927">
    <property type="entry name" value="FAD-bd_FR_type"/>
</dbReference>
<evidence type="ECO:0000256" key="14">
    <source>
        <dbReference type="ARBA" id="ARBA00023027"/>
    </source>
</evidence>
<dbReference type="EMBL" id="CP136896">
    <property type="protein sequence ID" value="WOL13748.1"/>
    <property type="molecule type" value="Genomic_DNA"/>
</dbReference>
<feature type="domain" description="Cytochrome b5 heme-binding" evidence="18">
    <location>
        <begin position="66"/>
        <end position="141"/>
    </location>
</feature>
<dbReference type="InterPro" id="IPR008333">
    <property type="entry name" value="Cbr1-like_FAD-bd_dom"/>
</dbReference>
<comment type="similarity">
    <text evidence="5">Belongs to the nitrate reductase family.</text>
</comment>
<dbReference type="SUPFAM" id="SSF55856">
    <property type="entry name" value="Cytochrome b5-like heme/steroid binding domain"/>
    <property type="match status" value="1"/>
</dbReference>
<dbReference type="PROSITE" id="PS50255">
    <property type="entry name" value="CYTOCHROME_B5_2"/>
    <property type="match status" value="1"/>
</dbReference>
<evidence type="ECO:0000256" key="6">
    <source>
        <dbReference type="ARBA" id="ARBA00011738"/>
    </source>
</evidence>
<organism evidence="20 21">
    <name type="scientific">Canna indica</name>
    <name type="common">Indian-shot</name>
    <dbReference type="NCBI Taxonomy" id="4628"/>
    <lineage>
        <taxon>Eukaryota</taxon>
        <taxon>Viridiplantae</taxon>
        <taxon>Streptophyta</taxon>
        <taxon>Embryophyta</taxon>
        <taxon>Tracheophyta</taxon>
        <taxon>Spermatophyta</taxon>
        <taxon>Magnoliopsida</taxon>
        <taxon>Liliopsida</taxon>
        <taxon>Zingiberales</taxon>
        <taxon>Cannaceae</taxon>
        <taxon>Canna</taxon>
    </lineage>
</organism>
<dbReference type="Gene3D" id="2.40.30.10">
    <property type="entry name" value="Translation factors"/>
    <property type="match status" value="1"/>
</dbReference>
<dbReference type="GO" id="GO:0009703">
    <property type="term" value="F:nitrate reductase (NADH) activity"/>
    <property type="evidence" value="ECO:0007669"/>
    <property type="project" value="TreeGrafter"/>
</dbReference>
<evidence type="ECO:0000313" key="20">
    <source>
        <dbReference type="EMBL" id="WOL13748.1"/>
    </source>
</evidence>
<comment type="similarity">
    <text evidence="17">Belongs to the cytochrome b5 family.</text>
</comment>
<feature type="binding site" evidence="16">
    <location>
        <position position="251"/>
    </location>
    <ligand>
        <name>FAD</name>
        <dbReference type="ChEBI" id="CHEBI:57692"/>
    </ligand>
</feature>
<dbReference type="InterPro" id="IPR039261">
    <property type="entry name" value="FNR_nucleotide-bd"/>
</dbReference>
<evidence type="ECO:0000256" key="17">
    <source>
        <dbReference type="RuleBase" id="RU362121"/>
    </source>
</evidence>
<dbReference type="InterPro" id="IPR001834">
    <property type="entry name" value="CBR-like"/>
</dbReference>
<dbReference type="SUPFAM" id="SSF63380">
    <property type="entry name" value="Riboflavin synthase domain-like"/>
    <property type="match status" value="1"/>
</dbReference>
<dbReference type="PROSITE" id="PS00191">
    <property type="entry name" value="CYTOCHROME_B5_1"/>
    <property type="match status" value="1"/>
</dbReference>
<dbReference type="PANTHER" id="PTHR19370:SF185">
    <property type="entry name" value="NADH-CYTOCHROME B5 REDUCTASE"/>
    <property type="match status" value="1"/>
</dbReference>
<dbReference type="PRINTS" id="PR00371">
    <property type="entry name" value="FPNCR"/>
</dbReference>
<evidence type="ECO:0000256" key="10">
    <source>
        <dbReference type="ARBA" id="ARBA00022723"/>
    </source>
</evidence>
<evidence type="ECO:0000256" key="4">
    <source>
        <dbReference type="ARBA" id="ARBA00003838"/>
    </source>
</evidence>
<dbReference type="Pfam" id="PF00175">
    <property type="entry name" value="NAD_binding_1"/>
    <property type="match status" value="1"/>
</dbReference>
<keyword evidence="10 17" id="KW-0479">Metal-binding</keyword>
<dbReference type="Gene3D" id="2.60.40.650">
    <property type="match status" value="1"/>
</dbReference>
<dbReference type="PANTHER" id="PTHR19370">
    <property type="entry name" value="NADH-CYTOCHROME B5 REDUCTASE"/>
    <property type="match status" value="1"/>
</dbReference>
<dbReference type="Proteomes" id="UP001327560">
    <property type="component" value="Chromosome 7"/>
</dbReference>
<keyword evidence="12" id="KW-0560">Oxidoreductase</keyword>
<dbReference type="Pfam" id="PF00970">
    <property type="entry name" value="FAD_binding_6"/>
    <property type="match status" value="1"/>
</dbReference>
<evidence type="ECO:0000256" key="2">
    <source>
        <dbReference type="ARBA" id="ARBA00001971"/>
    </source>
</evidence>
<evidence type="ECO:0000256" key="7">
    <source>
        <dbReference type="ARBA" id="ARBA00022505"/>
    </source>
</evidence>
<accession>A0AAQ3KVA2</accession>
<dbReference type="InterPro" id="IPR017938">
    <property type="entry name" value="Riboflavin_synthase-like_b-brl"/>
</dbReference>
<feature type="binding site" evidence="16">
    <location>
        <position position="234"/>
    </location>
    <ligand>
        <name>FAD</name>
        <dbReference type="ChEBI" id="CHEBI:57692"/>
    </ligand>
</feature>
<keyword evidence="14" id="KW-0520">NAD</keyword>
<dbReference type="InterPro" id="IPR001433">
    <property type="entry name" value="OxRdtase_FAD/NAD-bd"/>
</dbReference>
<name>A0AAQ3KVA2_9LILI</name>
<feature type="binding site" evidence="16">
    <location>
        <position position="321"/>
    </location>
    <ligand>
        <name>FAD</name>
        <dbReference type="ChEBI" id="CHEBI:57692"/>
    </ligand>
</feature>
<evidence type="ECO:0000256" key="11">
    <source>
        <dbReference type="ARBA" id="ARBA00022827"/>
    </source>
</evidence>
<feature type="domain" description="FAD-binding FR-type" evidence="19">
    <location>
        <begin position="179"/>
        <end position="294"/>
    </location>
</feature>
<comment type="cofactor">
    <cofactor evidence="3 16">
        <name>FAD</name>
        <dbReference type="ChEBI" id="CHEBI:57692"/>
    </cofactor>
</comment>
<dbReference type="GO" id="GO:0071949">
    <property type="term" value="F:FAD binding"/>
    <property type="evidence" value="ECO:0007669"/>
    <property type="project" value="TreeGrafter"/>
</dbReference>
<dbReference type="CDD" id="cd06183">
    <property type="entry name" value="cyt_b5_reduct_like"/>
    <property type="match status" value="1"/>
</dbReference>
<dbReference type="PRINTS" id="PR00363">
    <property type="entry name" value="CYTOCHROMEB5"/>
</dbReference>
<dbReference type="Pfam" id="PF00173">
    <property type="entry name" value="Cyt-b5"/>
    <property type="match status" value="1"/>
</dbReference>
<comment type="cofactor">
    <cofactor evidence="2">
        <name>heme</name>
        <dbReference type="ChEBI" id="CHEBI:30413"/>
    </cofactor>
</comment>
<evidence type="ECO:0000256" key="16">
    <source>
        <dbReference type="PIRSR" id="PIRSR601834-1"/>
    </source>
</evidence>
<dbReference type="GO" id="GO:0046872">
    <property type="term" value="F:metal ion binding"/>
    <property type="evidence" value="ECO:0007669"/>
    <property type="project" value="UniProtKB-UniRule"/>
</dbReference>
<evidence type="ECO:0000256" key="5">
    <source>
        <dbReference type="ARBA" id="ARBA00006253"/>
    </source>
</evidence>
<comment type="subunit">
    <text evidence="6">Homodimer.</text>
</comment>